<organism evidence="2 3">
    <name type="scientific">Atta colombica</name>
    <dbReference type="NCBI Taxonomy" id="520822"/>
    <lineage>
        <taxon>Eukaryota</taxon>
        <taxon>Metazoa</taxon>
        <taxon>Ecdysozoa</taxon>
        <taxon>Arthropoda</taxon>
        <taxon>Hexapoda</taxon>
        <taxon>Insecta</taxon>
        <taxon>Pterygota</taxon>
        <taxon>Neoptera</taxon>
        <taxon>Endopterygota</taxon>
        <taxon>Hymenoptera</taxon>
        <taxon>Apocrita</taxon>
        <taxon>Aculeata</taxon>
        <taxon>Formicoidea</taxon>
        <taxon>Formicidae</taxon>
        <taxon>Myrmicinae</taxon>
        <taxon>Atta</taxon>
    </lineage>
</organism>
<keyword evidence="3" id="KW-1185">Reference proteome</keyword>
<reference evidence="2 3" key="1">
    <citation type="submission" date="2015-09" db="EMBL/GenBank/DDBJ databases">
        <title>Atta colombica WGS genome.</title>
        <authorList>
            <person name="Nygaard S."/>
            <person name="Hu H."/>
            <person name="Boomsma J."/>
            <person name="Zhang G."/>
        </authorList>
    </citation>
    <scope>NUCLEOTIDE SEQUENCE [LARGE SCALE GENOMIC DNA]</scope>
    <source>
        <strain evidence="2">Treedump-2</strain>
        <tissue evidence="2">Whole body</tissue>
    </source>
</reference>
<sequence length="382" mass="43430">MHRRGLPSLQHYRHSRDAPGFEGGCSTRGMTTVRTGARCERASEERKIGVPVIMLAIKDNDASRHDPEEGLEGDQETQRSYRQLRGYKARYRSSSKKTPRLLHASKRFDRVHSWTREAARNRGVISGKGRCSEKRNDMRRRRNVLGERVTGEDARGEPRDEGNKWFEEPAETGPRTKDTLPAPSEPPWSNLRGEKEGEEEEEKEESHWNSARREGVRMGERLTQEEEKDRGDSDGRGRPFKYDPRPPFLTSRAFPAAKTPLLMMHTHFGRTGLATMQAETGFGNKSLEIPRGSLPVSKKSRQTKLNTSIEITTERIFFESESGSDRDKFHLGVGNSFLEKDMVGGLIPDNFVDLKWEKDRNSGIPEMETVILPLVPSLSNSQ</sequence>
<accession>A0A195B4V8</accession>
<evidence type="ECO:0000313" key="2">
    <source>
        <dbReference type="EMBL" id="KYM79531.1"/>
    </source>
</evidence>
<protein>
    <submittedName>
        <fullName evidence="2">Uncharacterized protein</fullName>
    </submittedName>
</protein>
<dbReference type="Proteomes" id="UP000078540">
    <property type="component" value="Unassembled WGS sequence"/>
</dbReference>
<feature type="compositionally biased region" description="Basic and acidic residues" evidence="1">
    <location>
        <begin position="58"/>
        <end position="68"/>
    </location>
</feature>
<gene>
    <name evidence="2" type="ORF">ALC53_09970</name>
</gene>
<proteinExistence type="predicted"/>
<feature type="compositionally biased region" description="Basic and acidic residues" evidence="1">
    <location>
        <begin position="204"/>
        <end position="244"/>
    </location>
</feature>
<name>A0A195B4V8_9HYME</name>
<feature type="region of interest" description="Disordered" evidence="1">
    <location>
        <begin position="1"/>
        <end position="29"/>
    </location>
</feature>
<evidence type="ECO:0000256" key="1">
    <source>
        <dbReference type="SAM" id="MobiDB-lite"/>
    </source>
</evidence>
<dbReference type="AlphaFoldDB" id="A0A195B4V8"/>
<feature type="region of interest" description="Disordered" evidence="1">
    <location>
        <begin position="125"/>
        <end position="251"/>
    </location>
</feature>
<feature type="compositionally biased region" description="Basic and acidic residues" evidence="1">
    <location>
        <begin position="149"/>
        <end position="167"/>
    </location>
</feature>
<feature type="region of interest" description="Disordered" evidence="1">
    <location>
        <begin position="58"/>
        <end position="79"/>
    </location>
</feature>
<dbReference type="EMBL" id="KQ976598">
    <property type="protein sequence ID" value="KYM79531.1"/>
    <property type="molecule type" value="Genomic_DNA"/>
</dbReference>
<evidence type="ECO:0000313" key="3">
    <source>
        <dbReference type="Proteomes" id="UP000078540"/>
    </source>
</evidence>